<organism evidence="1 2">
    <name type="scientific">Mucilaginibacter phyllosphaerae</name>
    <dbReference type="NCBI Taxonomy" id="1812349"/>
    <lineage>
        <taxon>Bacteria</taxon>
        <taxon>Pseudomonadati</taxon>
        <taxon>Bacteroidota</taxon>
        <taxon>Sphingobacteriia</taxon>
        <taxon>Sphingobacteriales</taxon>
        <taxon>Sphingobacteriaceae</taxon>
        <taxon>Mucilaginibacter</taxon>
    </lineage>
</organism>
<sequence length="29" mass="3465">MKIIIKLAALVSDLREWLFLKSMRSSFMH</sequence>
<protein>
    <recommendedName>
        <fullName evidence="3">Transcriptional regulator</fullName>
    </recommendedName>
</protein>
<evidence type="ECO:0008006" key="3">
    <source>
        <dbReference type="Google" id="ProtNLM"/>
    </source>
</evidence>
<proteinExistence type="predicted"/>
<gene>
    <name evidence="1" type="ORF">GGR35_001670</name>
</gene>
<dbReference type="Proteomes" id="UP000583101">
    <property type="component" value="Unassembled WGS sequence"/>
</dbReference>
<comment type="caution">
    <text evidence="1">The sequence shown here is derived from an EMBL/GenBank/DDBJ whole genome shotgun (WGS) entry which is preliminary data.</text>
</comment>
<reference evidence="1 2" key="1">
    <citation type="submission" date="2020-08" db="EMBL/GenBank/DDBJ databases">
        <title>Genomic Encyclopedia of Type Strains, Phase IV (KMG-IV): sequencing the most valuable type-strain genomes for metagenomic binning, comparative biology and taxonomic classification.</title>
        <authorList>
            <person name="Goeker M."/>
        </authorList>
    </citation>
    <scope>NUCLEOTIDE SEQUENCE [LARGE SCALE GENOMIC DNA]</scope>
    <source>
        <strain evidence="1 2">DSM 100995</strain>
    </source>
</reference>
<accession>A0ABR6I7W6</accession>
<evidence type="ECO:0000313" key="2">
    <source>
        <dbReference type="Proteomes" id="UP000583101"/>
    </source>
</evidence>
<dbReference type="EMBL" id="JACIEG010000003">
    <property type="protein sequence ID" value="MBB3969067.1"/>
    <property type="molecule type" value="Genomic_DNA"/>
</dbReference>
<name>A0ABR6I7W6_9SPHI</name>
<evidence type="ECO:0000313" key="1">
    <source>
        <dbReference type="EMBL" id="MBB3969067.1"/>
    </source>
</evidence>
<keyword evidence="2" id="KW-1185">Reference proteome</keyword>